<protein>
    <submittedName>
        <fullName evidence="1">Uncharacterized protein</fullName>
    </submittedName>
</protein>
<organism evidence="1 2">
    <name type="scientific">Gossypium klotzschianum</name>
    <dbReference type="NCBI Taxonomy" id="34286"/>
    <lineage>
        <taxon>Eukaryota</taxon>
        <taxon>Viridiplantae</taxon>
        <taxon>Streptophyta</taxon>
        <taxon>Embryophyta</taxon>
        <taxon>Tracheophyta</taxon>
        <taxon>Spermatophyta</taxon>
        <taxon>Magnoliopsida</taxon>
        <taxon>eudicotyledons</taxon>
        <taxon>Gunneridae</taxon>
        <taxon>Pentapetalae</taxon>
        <taxon>rosids</taxon>
        <taxon>malvids</taxon>
        <taxon>Malvales</taxon>
        <taxon>Malvaceae</taxon>
        <taxon>Malvoideae</taxon>
        <taxon>Gossypium</taxon>
    </lineage>
</organism>
<dbReference type="Proteomes" id="UP000593573">
    <property type="component" value="Unassembled WGS sequence"/>
</dbReference>
<name>A0A7J8UJU9_9ROSI</name>
<evidence type="ECO:0000313" key="2">
    <source>
        <dbReference type="Proteomes" id="UP000593573"/>
    </source>
</evidence>
<reference evidence="1 2" key="1">
    <citation type="journal article" date="2019" name="Genome Biol. Evol.">
        <title>Insights into the evolution of the New World diploid cottons (Gossypium, subgenus Houzingenia) based on genome sequencing.</title>
        <authorList>
            <person name="Grover C.E."/>
            <person name="Arick M.A. 2nd"/>
            <person name="Thrash A."/>
            <person name="Conover J.L."/>
            <person name="Sanders W.S."/>
            <person name="Peterson D.G."/>
            <person name="Frelichowski J.E."/>
            <person name="Scheffler J.A."/>
            <person name="Scheffler B.E."/>
            <person name="Wendel J.F."/>
        </authorList>
    </citation>
    <scope>NUCLEOTIDE SEQUENCE [LARGE SCALE GENOMIC DNA]</scope>
    <source>
        <strain evidence="1">57</strain>
        <tissue evidence="1">Leaf</tissue>
    </source>
</reference>
<accession>A0A7J8UJU9</accession>
<gene>
    <name evidence="1" type="ORF">Goklo_018117</name>
</gene>
<comment type="caution">
    <text evidence="1">The sequence shown here is derived from an EMBL/GenBank/DDBJ whole genome shotgun (WGS) entry which is preliminary data.</text>
</comment>
<evidence type="ECO:0000313" key="1">
    <source>
        <dbReference type="EMBL" id="MBA0650731.1"/>
    </source>
</evidence>
<dbReference type="EMBL" id="JABFAB010000006">
    <property type="protein sequence ID" value="MBA0650731.1"/>
    <property type="molecule type" value="Genomic_DNA"/>
</dbReference>
<dbReference type="OrthoDB" id="992209at2759"/>
<keyword evidence="2" id="KW-1185">Reference proteome</keyword>
<proteinExistence type="predicted"/>
<sequence>MSKEVIDQNKLIQTRGRARKASRSRDMLTALENRMGNLEEPVGNMKKTLELVEGRTDEFDTIKEQLREFVLDSLGANVEKMNGLVNFTAEKLAEMDDTLEDIVLDMKKEIQKLKGSSQFTKLL</sequence>
<dbReference type="AlphaFoldDB" id="A0A7J8UJU9"/>